<dbReference type="Proteomes" id="UP000003163">
    <property type="component" value="Unassembled WGS sequence"/>
</dbReference>
<organism evidence="1 2">
    <name type="scientific">Edhazardia aedis (strain USNM 41457)</name>
    <name type="common">Microsporidian parasite</name>
    <dbReference type="NCBI Taxonomy" id="1003232"/>
    <lineage>
        <taxon>Eukaryota</taxon>
        <taxon>Fungi</taxon>
        <taxon>Fungi incertae sedis</taxon>
        <taxon>Microsporidia</taxon>
        <taxon>Edhazardia</taxon>
    </lineage>
</organism>
<proteinExistence type="predicted"/>
<reference evidence="2" key="2">
    <citation type="submission" date="2015-07" db="EMBL/GenBank/DDBJ databases">
        <title>Contrasting host-pathogen interactions and genome evolution in two generalist and specialist microsporidian pathogens of mosquitoes.</title>
        <authorList>
            <consortium name="The Broad Institute Genomics Platform"/>
            <consortium name="The Broad Institute Genome Sequencing Center for Infectious Disease"/>
            <person name="Cuomo C.A."/>
            <person name="Sanscrainte N.D."/>
            <person name="Goldberg J.M."/>
            <person name="Heiman D."/>
            <person name="Young S."/>
            <person name="Zeng Q."/>
            <person name="Becnel J.J."/>
            <person name="Birren B.W."/>
        </authorList>
    </citation>
    <scope>NUCLEOTIDE SEQUENCE [LARGE SCALE GENOMIC DNA]</scope>
    <source>
        <strain evidence="2">USNM 41457</strain>
    </source>
</reference>
<evidence type="ECO:0000313" key="1">
    <source>
        <dbReference type="EMBL" id="EJW05239.1"/>
    </source>
</evidence>
<name>J9DCP8_EDHAE</name>
<gene>
    <name evidence="1" type="ORF">EDEG_00704</name>
</gene>
<dbReference type="AlphaFoldDB" id="J9DCP8"/>
<keyword evidence="2" id="KW-1185">Reference proteome</keyword>
<dbReference type="EMBL" id="AFBI03000008">
    <property type="protein sequence ID" value="EJW05239.1"/>
    <property type="molecule type" value="Genomic_DNA"/>
</dbReference>
<sequence>MFLFLILLLLSIVSLIYLLILKRNKQVYKFVGPSGGGKTFTLHKLLGNNQIKTVPSLEDNIVETKRAIIHDLIPNENGESFIETYKLDYNCKSKYFFFFNDPLDIVDFEGGLDIMFVYRKQKESLKGFPIALSNKLIILNGETSNLNKFISL</sequence>
<reference evidence="1 2" key="1">
    <citation type="submission" date="2011-08" db="EMBL/GenBank/DDBJ databases">
        <authorList>
            <person name="Liu Z.J."/>
            <person name="Shi F.L."/>
            <person name="Lu J.Q."/>
            <person name="Li M."/>
            <person name="Wang Z.L."/>
        </authorList>
    </citation>
    <scope>NUCLEOTIDE SEQUENCE [LARGE SCALE GENOMIC DNA]</scope>
    <source>
        <strain evidence="1 2">USNM 41457</strain>
    </source>
</reference>
<dbReference type="InParanoid" id="J9DCP8"/>
<protein>
    <recommendedName>
        <fullName evidence="3">Signal recognition particle receptor subunit beta</fullName>
    </recommendedName>
</protein>
<accession>J9DCP8</accession>
<comment type="caution">
    <text evidence="1">The sequence shown here is derived from an EMBL/GenBank/DDBJ whole genome shotgun (WGS) entry which is preliminary data.</text>
</comment>
<dbReference type="VEuPathDB" id="MicrosporidiaDB:EDEG_00704"/>
<evidence type="ECO:0008006" key="3">
    <source>
        <dbReference type="Google" id="ProtNLM"/>
    </source>
</evidence>
<evidence type="ECO:0000313" key="2">
    <source>
        <dbReference type="Proteomes" id="UP000003163"/>
    </source>
</evidence>
<dbReference type="HOGENOM" id="CLU_148791_0_0_1"/>